<feature type="transmembrane region" description="Helical" evidence="1">
    <location>
        <begin position="136"/>
        <end position="154"/>
    </location>
</feature>
<keyword evidence="1" id="KW-0812">Transmembrane</keyword>
<name>A0A7D4NY01_9GAMM</name>
<accession>A0A7D4NY01</accession>
<keyword evidence="3" id="KW-1185">Reference proteome</keyword>
<dbReference type="EMBL" id="CP054020">
    <property type="protein sequence ID" value="QKI88898.1"/>
    <property type="molecule type" value="Genomic_DNA"/>
</dbReference>
<dbReference type="RefSeq" id="WP_173284534.1">
    <property type="nucleotide sequence ID" value="NZ_CP054020.1"/>
</dbReference>
<dbReference type="KEGG" id="txa:HQN79_04605"/>
<proteinExistence type="predicted"/>
<gene>
    <name evidence="2" type="ORF">HQN79_04605</name>
</gene>
<evidence type="ECO:0000256" key="1">
    <source>
        <dbReference type="SAM" id="Phobius"/>
    </source>
</evidence>
<feature type="transmembrane region" description="Helical" evidence="1">
    <location>
        <begin position="12"/>
        <end position="34"/>
    </location>
</feature>
<dbReference type="AlphaFoldDB" id="A0A7D4NY01"/>
<feature type="transmembrane region" description="Helical" evidence="1">
    <location>
        <begin position="40"/>
        <end position="61"/>
    </location>
</feature>
<keyword evidence="1" id="KW-0472">Membrane</keyword>
<sequence>MLKNLLNFISQHVLKLAWFTMLFIPSIGGILTYFGYGTAFARSGAILVCFAIVIIFFNHGINRNIDYSKTVLGRLSKYSFNHKKIKEELDAEHQYRTPVLNDIQTKYNEQLAVFIQDLRSTHSKAVDRLDAKKARLVLVEFMSGLLGTLIWGFGDLLVSQPC</sequence>
<reference evidence="2 3" key="1">
    <citation type="submission" date="2020-05" db="EMBL/GenBank/DDBJ databases">
        <title>Thiomicrorhabdus sediminis sp.nov. and Thiomicrorhabdus xiamenensis sp.nov., novel sulfur-oxidizing bacteria isolated from coastal sediment.</title>
        <authorList>
            <person name="Liu X."/>
        </authorList>
    </citation>
    <scope>NUCLEOTIDE SEQUENCE [LARGE SCALE GENOMIC DNA]</scope>
    <source>
        <strain evidence="2 3">G2</strain>
    </source>
</reference>
<protein>
    <submittedName>
        <fullName evidence="2">Uncharacterized protein</fullName>
    </submittedName>
</protein>
<keyword evidence="1" id="KW-1133">Transmembrane helix</keyword>
<evidence type="ECO:0000313" key="3">
    <source>
        <dbReference type="Proteomes" id="UP000504724"/>
    </source>
</evidence>
<organism evidence="2 3">
    <name type="scientific">Thiomicrorhabdus xiamenensis</name>
    <dbReference type="NCBI Taxonomy" id="2739063"/>
    <lineage>
        <taxon>Bacteria</taxon>
        <taxon>Pseudomonadati</taxon>
        <taxon>Pseudomonadota</taxon>
        <taxon>Gammaproteobacteria</taxon>
        <taxon>Thiotrichales</taxon>
        <taxon>Piscirickettsiaceae</taxon>
        <taxon>Thiomicrorhabdus</taxon>
    </lineage>
</organism>
<evidence type="ECO:0000313" key="2">
    <source>
        <dbReference type="EMBL" id="QKI88898.1"/>
    </source>
</evidence>
<dbReference type="Proteomes" id="UP000504724">
    <property type="component" value="Chromosome"/>
</dbReference>